<evidence type="ECO:0000256" key="3">
    <source>
        <dbReference type="ARBA" id="ARBA00022840"/>
    </source>
</evidence>
<keyword evidence="1" id="KW-0813">Transport</keyword>
<proteinExistence type="predicted"/>
<gene>
    <name evidence="5" type="ORF">H9716_05975</name>
</gene>
<dbReference type="PANTHER" id="PTHR24220:SF86">
    <property type="entry name" value="ABC TRANSPORTER ABCH.1"/>
    <property type="match status" value="1"/>
</dbReference>
<feature type="domain" description="ABC transporter" evidence="4">
    <location>
        <begin position="8"/>
        <end position="238"/>
    </location>
</feature>
<evidence type="ECO:0000256" key="1">
    <source>
        <dbReference type="ARBA" id="ARBA00022448"/>
    </source>
</evidence>
<dbReference type="FunFam" id="3.40.50.300:FF:000032">
    <property type="entry name" value="Export ABC transporter ATP-binding protein"/>
    <property type="match status" value="1"/>
</dbReference>
<reference evidence="5" key="1">
    <citation type="journal article" date="2021" name="PeerJ">
        <title>Extensive microbial diversity within the chicken gut microbiome revealed by metagenomics and culture.</title>
        <authorList>
            <person name="Gilroy R."/>
            <person name="Ravi A."/>
            <person name="Getino M."/>
            <person name="Pursley I."/>
            <person name="Horton D.L."/>
            <person name="Alikhan N.F."/>
            <person name="Baker D."/>
            <person name="Gharbi K."/>
            <person name="Hall N."/>
            <person name="Watson M."/>
            <person name="Adriaenssens E.M."/>
            <person name="Foster-Nyarko E."/>
            <person name="Jarju S."/>
            <person name="Secka A."/>
            <person name="Antonio M."/>
            <person name="Oren A."/>
            <person name="Chaudhuri R.R."/>
            <person name="La Ragione R."/>
            <person name="Hildebrand F."/>
            <person name="Pallen M.J."/>
        </authorList>
    </citation>
    <scope>NUCLEOTIDE SEQUENCE</scope>
    <source>
        <strain evidence="5">CHK188-4685</strain>
    </source>
</reference>
<organism evidence="5 6">
    <name type="scientific">Candidatus Enterocloster faecavium</name>
    <dbReference type="NCBI Taxonomy" id="2838560"/>
    <lineage>
        <taxon>Bacteria</taxon>
        <taxon>Bacillati</taxon>
        <taxon>Bacillota</taxon>
        <taxon>Clostridia</taxon>
        <taxon>Lachnospirales</taxon>
        <taxon>Lachnospiraceae</taxon>
        <taxon>Enterocloster</taxon>
    </lineage>
</organism>
<dbReference type="Gene3D" id="3.40.50.300">
    <property type="entry name" value="P-loop containing nucleotide triphosphate hydrolases"/>
    <property type="match status" value="1"/>
</dbReference>
<keyword evidence="2" id="KW-0547">Nucleotide-binding</keyword>
<evidence type="ECO:0000259" key="4">
    <source>
        <dbReference type="PROSITE" id="PS50893"/>
    </source>
</evidence>
<dbReference type="PROSITE" id="PS50893">
    <property type="entry name" value="ABC_TRANSPORTER_2"/>
    <property type="match status" value="1"/>
</dbReference>
<dbReference type="GO" id="GO:0016887">
    <property type="term" value="F:ATP hydrolysis activity"/>
    <property type="evidence" value="ECO:0007669"/>
    <property type="project" value="InterPro"/>
</dbReference>
<dbReference type="InterPro" id="IPR015854">
    <property type="entry name" value="ABC_transpr_LolD-like"/>
</dbReference>
<reference evidence="5" key="2">
    <citation type="submission" date="2021-04" db="EMBL/GenBank/DDBJ databases">
        <authorList>
            <person name="Gilroy R."/>
        </authorList>
    </citation>
    <scope>NUCLEOTIDE SEQUENCE</scope>
    <source>
        <strain evidence="5">CHK188-4685</strain>
    </source>
</reference>
<sequence length="238" mass="26975">MKKQKPVVQVQDIRKVYQMGREQVVALKRINLDIYRGEICCIFGTSGSGKSTLLNQLAGMEKPTRGKVLIKGSCISQMSEEQLAVFRQRYLGFIFQSYNLLPTMTAVENVALPLMFRGEKLREREQAAIEMLKKVGLGHRLFHYPGQMSGGQQQRVGIARAFVTRPEVIFADEPTGNLDTKTTEEIMAMITHFSRTQGQTVVLVTHDPEMSRYGDRIIRLVDGAIIQNELQEKKGEKR</sequence>
<dbReference type="InterPro" id="IPR017911">
    <property type="entry name" value="MacB-like_ATP-bd"/>
</dbReference>
<dbReference type="InterPro" id="IPR003439">
    <property type="entry name" value="ABC_transporter-like_ATP-bd"/>
</dbReference>
<evidence type="ECO:0000313" key="5">
    <source>
        <dbReference type="EMBL" id="HJB07400.1"/>
    </source>
</evidence>
<dbReference type="GO" id="GO:0098796">
    <property type="term" value="C:membrane protein complex"/>
    <property type="evidence" value="ECO:0007669"/>
    <property type="project" value="UniProtKB-ARBA"/>
</dbReference>
<dbReference type="PROSITE" id="PS00211">
    <property type="entry name" value="ABC_TRANSPORTER_1"/>
    <property type="match status" value="1"/>
</dbReference>
<dbReference type="GO" id="GO:0022857">
    <property type="term" value="F:transmembrane transporter activity"/>
    <property type="evidence" value="ECO:0007669"/>
    <property type="project" value="TreeGrafter"/>
</dbReference>
<evidence type="ECO:0000256" key="2">
    <source>
        <dbReference type="ARBA" id="ARBA00022741"/>
    </source>
</evidence>
<dbReference type="SMART" id="SM00382">
    <property type="entry name" value="AAA"/>
    <property type="match status" value="1"/>
</dbReference>
<accession>A0A9D2RKL1</accession>
<dbReference type="GO" id="GO:0005524">
    <property type="term" value="F:ATP binding"/>
    <property type="evidence" value="ECO:0007669"/>
    <property type="project" value="UniProtKB-KW"/>
</dbReference>
<dbReference type="Pfam" id="PF00005">
    <property type="entry name" value="ABC_tran"/>
    <property type="match status" value="1"/>
</dbReference>
<dbReference type="PANTHER" id="PTHR24220">
    <property type="entry name" value="IMPORT ATP-BINDING PROTEIN"/>
    <property type="match status" value="1"/>
</dbReference>
<dbReference type="InterPro" id="IPR017871">
    <property type="entry name" value="ABC_transporter-like_CS"/>
</dbReference>
<protein>
    <submittedName>
        <fullName evidence="5">ABC transporter ATP-binding protein</fullName>
    </submittedName>
</protein>
<comment type="caution">
    <text evidence="5">The sequence shown here is derived from an EMBL/GenBank/DDBJ whole genome shotgun (WGS) entry which is preliminary data.</text>
</comment>
<name>A0A9D2RKL1_9FIRM</name>
<dbReference type="Proteomes" id="UP000886804">
    <property type="component" value="Unassembled WGS sequence"/>
</dbReference>
<dbReference type="EMBL" id="DWYS01000069">
    <property type="protein sequence ID" value="HJB07400.1"/>
    <property type="molecule type" value="Genomic_DNA"/>
</dbReference>
<dbReference type="InterPro" id="IPR003593">
    <property type="entry name" value="AAA+_ATPase"/>
</dbReference>
<keyword evidence="3 5" id="KW-0067">ATP-binding</keyword>
<dbReference type="SUPFAM" id="SSF52540">
    <property type="entry name" value="P-loop containing nucleoside triphosphate hydrolases"/>
    <property type="match status" value="1"/>
</dbReference>
<dbReference type="GO" id="GO:0005886">
    <property type="term" value="C:plasma membrane"/>
    <property type="evidence" value="ECO:0007669"/>
    <property type="project" value="TreeGrafter"/>
</dbReference>
<dbReference type="AlphaFoldDB" id="A0A9D2RKL1"/>
<evidence type="ECO:0000313" key="6">
    <source>
        <dbReference type="Proteomes" id="UP000886804"/>
    </source>
</evidence>
<dbReference type="CDD" id="cd03255">
    <property type="entry name" value="ABC_MJ0796_LolCDE_FtsE"/>
    <property type="match status" value="1"/>
</dbReference>
<dbReference type="InterPro" id="IPR027417">
    <property type="entry name" value="P-loop_NTPase"/>
</dbReference>